<dbReference type="GO" id="GO:0050380">
    <property type="term" value="F:undecaprenyl-diphosphatase activity"/>
    <property type="evidence" value="ECO:0007669"/>
    <property type="project" value="UniProtKB-UniRule"/>
</dbReference>
<evidence type="ECO:0000256" key="3">
    <source>
        <dbReference type="ARBA" id="ARBA00012374"/>
    </source>
</evidence>
<dbReference type="GO" id="GO:0009252">
    <property type="term" value="P:peptidoglycan biosynthetic process"/>
    <property type="evidence" value="ECO:0007669"/>
    <property type="project" value="UniProtKB-KW"/>
</dbReference>
<dbReference type="NCBIfam" id="TIGR00753">
    <property type="entry name" value="undec_PP_bacA"/>
    <property type="match status" value="1"/>
</dbReference>
<evidence type="ECO:0000256" key="1">
    <source>
        <dbReference type="ARBA" id="ARBA00004651"/>
    </source>
</evidence>
<keyword evidence="9 14" id="KW-0472">Membrane</keyword>
<evidence type="ECO:0000256" key="4">
    <source>
        <dbReference type="ARBA" id="ARBA00021581"/>
    </source>
</evidence>
<evidence type="ECO:0000256" key="8">
    <source>
        <dbReference type="ARBA" id="ARBA00022989"/>
    </source>
</evidence>
<reference evidence="15" key="1">
    <citation type="journal article" date="2005" name="Environ. Microbiol.">
        <title>Genetic and functional properties of uncultivated thermophilic crenarchaeotes from a subsurface gold mine as revealed by analysis of genome fragments.</title>
        <authorList>
            <person name="Nunoura T."/>
            <person name="Hirayama H."/>
            <person name="Takami H."/>
            <person name="Oida H."/>
            <person name="Nishi S."/>
            <person name="Shimamura S."/>
            <person name="Suzuki Y."/>
            <person name="Inagaki F."/>
            <person name="Takai K."/>
            <person name="Nealson K.H."/>
            <person name="Horikoshi K."/>
        </authorList>
    </citation>
    <scope>NUCLEOTIDE SEQUENCE</scope>
</reference>
<evidence type="ECO:0000256" key="5">
    <source>
        <dbReference type="ARBA" id="ARBA00022475"/>
    </source>
</evidence>
<evidence type="ECO:0000313" key="15">
    <source>
        <dbReference type="EMBL" id="BAL57761.1"/>
    </source>
</evidence>
<reference evidence="15" key="2">
    <citation type="journal article" date="2012" name="PLoS ONE">
        <title>A Deeply Branching Thermophilic Bacterium with an Ancient Acetyl-CoA Pathway Dominates a Subsurface Ecosystem.</title>
        <authorList>
            <person name="Takami H."/>
            <person name="Noguchi H."/>
            <person name="Takaki Y."/>
            <person name="Uchiyama I."/>
            <person name="Toyoda A."/>
            <person name="Nishi S."/>
            <person name="Chee G.-J."/>
            <person name="Arai W."/>
            <person name="Nunoura T."/>
            <person name="Itoh T."/>
            <person name="Hattori M."/>
            <person name="Takai K."/>
        </authorList>
    </citation>
    <scope>NUCLEOTIDE SEQUENCE</scope>
</reference>
<keyword evidence="5 14" id="KW-1003">Cell membrane</keyword>
<feature type="transmembrane region" description="Helical" evidence="14">
    <location>
        <begin position="184"/>
        <end position="202"/>
    </location>
</feature>
<keyword evidence="8 14" id="KW-1133">Transmembrane helix</keyword>
<dbReference type="GO" id="GO:0071555">
    <property type="term" value="P:cell wall organization"/>
    <property type="evidence" value="ECO:0007669"/>
    <property type="project" value="UniProtKB-KW"/>
</dbReference>
<dbReference type="InterPro" id="IPR003824">
    <property type="entry name" value="UppP"/>
</dbReference>
<keyword evidence="14" id="KW-0961">Cell wall biogenesis/degradation</keyword>
<comment type="function">
    <text evidence="14">Catalyzes the dephosphorylation of undecaprenyl diphosphate (UPP). Confers resistance to bacitracin.</text>
</comment>
<keyword evidence="14" id="KW-0133">Cell shape</keyword>
<dbReference type="EC" id="3.6.1.27" evidence="3 14"/>
<evidence type="ECO:0000256" key="2">
    <source>
        <dbReference type="ARBA" id="ARBA00010621"/>
    </source>
</evidence>
<feature type="transmembrane region" description="Helical" evidence="14">
    <location>
        <begin position="80"/>
        <end position="98"/>
    </location>
</feature>
<dbReference type="HAMAP" id="MF_01006">
    <property type="entry name" value="Undec_diphosphatase"/>
    <property type="match status" value="1"/>
</dbReference>
<protein>
    <recommendedName>
        <fullName evidence="4 14">Undecaprenyl-diphosphatase</fullName>
        <ecNumber evidence="3 14">3.6.1.27</ecNumber>
    </recommendedName>
    <alternativeName>
        <fullName evidence="12 14">Bacitracin resistance protein</fullName>
    </alternativeName>
    <alternativeName>
        <fullName evidence="11 14">Undecaprenyl pyrophosphate phosphatase</fullName>
    </alternativeName>
</protein>
<accession>H5SNM5</accession>
<feature type="transmembrane region" description="Helical" evidence="14">
    <location>
        <begin position="214"/>
        <end position="236"/>
    </location>
</feature>
<keyword evidence="6 14" id="KW-0812">Transmembrane</keyword>
<proteinExistence type="inferred from homology"/>
<evidence type="ECO:0000256" key="7">
    <source>
        <dbReference type="ARBA" id="ARBA00022801"/>
    </source>
</evidence>
<sequence>MGAMLPFILLGLLQGLTEFLPISSSGHLALAEQLFRIHKPGIVFDIFVHFGTLLSVLWVFRTRVLRLVLAPVRGGEDLRLLGVLIIGSIPTGVLGLALDSMAEAAFALSGAVGLGLLVTAGVLFFADGRAHPARAKALEQITWKDALWIGFAQGIAVMPGISRSGSTIAMGLLCGLRRTDAAEFSFLLFIPAIVGATLLKLGEAFSNPGAHAALWGSYLAGTAVAFLSGIIAIRFLLKFLRERRLTPFAVYCLLLGLLALVWHVVRL</sequence>
<dbReference type="EMBL" id="AP011783">
    <property type="protein sequence ID" value="BAL57761.1"/>
    <property type="molecule type" value="Genomic_DNA"/>
</dbReference>
<comment type="miscellaneous">
    <text evidence="14">Bacitracin is thought to be involved in the inhibition of peptidoglycan synthesis by sequestering undecaprenyl diphosphate, thereby reducing the pool of lipid carrier available.</text>
</comment>
<evidence type="ECO:0000256" key="13">
    <source>
        <dbReference type="ARBA" id="ARBA00047594"/>
    </source>
</evidence>
<feature type="transmembrane region" description="Helical" evidence="14">
    <location>
        <begin position="104"/>
        <end position="126"/>
    </location>
</feature>
<dbReference type="Pfam" id="PF02673">
    <property type="entry name" value="BacA"/>
    <property type="match status" value="1"/>
</dbReference>
<organism evidence="15">
    <name type="scientific">uncultured Acetothermia bacterium</name>
    <dbReference type="NCBI Taxonomy" id="236499"/>
    <lineage>
        <taxon>Bacteria</taxon>
        <taxon>Candidatus Bipolaricaulota</taxon>
        <taxon>environmental samples</taxon>
    </lineage>
</organism>
<dbReference type="PANTHER" id="PTHR30622:SF2">
    <property type="entry name" value="UNDECAPRENYL-DIPHOSPHATASE"/>
    <property type="match status" value="1"/>
</dbReference>
<dbReference type="GO" id="GO:0046677">
    <property type="term" value="P:response to antibiotic"/>
    <property type="evidence" value="ECO:0007669"/>
    <property type="project" value="UniProtKB-UniRule"/>
</dbReference>
<evidence type="ECO:0000256" key="12">
    <source>
        <dbReference type="ARBA" id="ARBA00032932"/>
    </source>
</evidence>
<evidence type="ECO:0000256" key="14">
    <source>
        <dbReference type="HAMAP-Rule" id="MF_01006"/>
    </source>
</evidence>
<comment type="subcellular location">
    <subcellularLocation>
        <location evidence="1 14">Cell membrane</location>
        <topology evidence="1 14">Multi-pass membrane protein</topology>
    </subcellularLocation>
</comment>
<keyword evidence="14" id="KW-0573">Peptidoglycan synthesis</keyword>
<keyword evidence="10 14" id="KW-0046">Antibiotic resistance</keyword>
<dbReference type="GO" id="GO:0005886">
    <property type="term" value="C:plasma membrane"/>
    <property type="evidence" value="ECO:0007669"/>
    <property type="project" value="UniProtKB-SubCell"/>
</dbReference>
<dbReference type="PANTHER" id="PTHR30622">
    <property type="entry name" value="UNDECAPRENYL-DIPHOSPHATASE"/>
    <property type="match status" value="1"/>
</dbReference>
<evidence type="ECO:0000256" key="11">
    <source>
        <dbReference type="ARBA" id="ARBA00032707"/>
    </source>
</evidence>
<evidence type="ECO:0000256" key="6">
    <source>
        <dbReference type="ARBA" id="ARBA00022692"/>
    </source>
</evidence>
<gene>
    <name evidence="14" type="primary">uppP</name>
    <name evidence="15" type="ORF">HGMM_F52D02C40</name>
</gene>
<comment type="catalytic activity">
    <reaction evidence="13 14">
        <text>di-trans,octa-cis-undecaprenyl diphosphate + H2O = di-trans,octa-cis-undecaprenyl phosphate + phosphate + H(+)</text>
        <dbReference type="Rhea" id="RHEA:28094"/>
        <dbReference type="ChEBI" id="CHEBI:15377"/>
        <dbReference type="ChEBI" id="CHEBI:15378"/>
        <dbReference type="ChEBI" id="CHEBI:43474"/>
        <dbReference type="ChEBI" id="CHEBI:58405"/>
        <dbReference type="ChEBI" id="CHEBI:60392"/>
        <dbReference type="EC" id="3.6.1.27"/>
    </reaction>
</comment>
<evidence type="ECO:0000256" key="9">
    <source>
        <dbReference type="ARBA" id="ARBA00023136"/>
    </source>
</evidence>
<dbReference type="AlphaFoldDB" id="H5SNM5"/>
<feature type="transmembrane region" description="Helical" evidence="14">
    <location>
        <begin position="248"/>
        <end position="265"/>
    </location>
</feature>
<comment type="similarity">
    <text evidence="2 14">Belongs to the UppP family.</text>
</comment>
<feature type="transmembrane region" description="Helical" evidence="14">
    <location>
        <begin position="41"/>
        <end position="60"/>
    </location>
</feature>
<evidence type="ECO:0000256" key="10">
    <source>
        <dbReference type="ARBA" id="ARBA00023251"/>
    </source>
</evidence>
<keyword evidence="7 14" id="KW-0378">Hydrolase</keyword>
<dbReference type="GO" id="GO:0008360">
    <property type="term" value="P:regulation of cell shape"/>
    <property type="evidence" value="ECO:0007669"/>
    <property type="project" value="UniProtKB-KW"/>
</dbReference>
<name>H5SNM5_9BACT</name>